<dbReference type="FunFam" id="3.40.50.300:FF:000016">
    <property type="entry name" value="Oligopeptide ABC transporter ATP-binding component"/>
    <property type="match status" value="1"/>
</dbReference>
<dbReference type="PANTHER" id="PTHR43776:SF7">
    <property type="entry name" value="D,D-DIPEPTIDE TRANSPORT ATP-BINDING PROTEIN DDPF-RELATED"/>
    <property type="match status" value="1"/>
</dbReference>
<evidence type="ECO:0000313" key="9">
    <source>
        <dbReference type="Proteomes" id="UP000244184"/>
    </source>
</evidence>
<dbReference type="EMBL" id="PYHP01000032">
    <property type="protein sequence ID" value="PUA38904.1"/>
    <property type="molecule type" value="Genomic_DNA"/>
</dbReference>
<dbReference type="InterPro" id="IPR003439">
    <property type="entry name" value="ABC_transporter-like_ATP-bd"/>
</dbReference>
<dbReference type="PROSITE" id="PS50893">
    <property type="entry name" value="ABC_TRANSPORTER_2"/>
    <property type="match status" value="1"/>
</dbReference>
<reference evidence="7 9" key="3">
    <citation type="submission" date="2018-03" db="EMBL/GenBank/DDBJ databases">
        <title>Genome sequence of Paenibacillus elgii strain AC13 an antimicrobial compound producing bacteria.</title>
        <authorList>
            <person name="Kurokawa A.S."/>
            <person name="Araujo J.F."/>
            <person name="Costa R.A."/>
            <person name="Ortega D.B."/>
            <person name="Pires A.S."/>
            <person name="Pappas G.J.Jr."/>
            <person name="Franco O.L."/>
            <person name="Barreto C."/>
            <person name="Magalhaes B.S."/>
            <person name="Kruger R.H."/>
        </authorList>
    </citation>
    <scope>NUCLEOTIDE SEQUENCE [LARGE SCALE GENOMIC DNA]</scope>
    <source>
        <strain evidence="7 9">AC13</strain>
    </source>
</reference>
<evidence type="ECO:0000259" key="5">
    <source>
        <dbReference type="PROSITE" id="PS50893"/>
    </source>
</evidence>
<evidence type="ECO:0000256" key="2">
    <source>
        <dbReference type="ARBA" id="ARBA00022448"/>
    </source>
</evidence>
<keyword evidence="2" id="KW-0813">Transport</keyword>
<dbReference type="Proteomes" id="UP000244184">
    <property type="component" value="Unassembled WGS sequence"/>
</dbReference>
<dbReference type="eggNOG" id="COG4608">
    <property type="taxonomic scope" value="Bacteria"/>
</dbReference>
<comment type="similarity">
    <text evidence="1">Belongs to the ABC transporter superfamily.</text>
</comment>
<dbReference type="GO" id="GO:0005524">
    <property type="term" value="F:ATP binding"/>
    <property type="evidence" value="ECO:0007669"/>
    <property type="project" value="UniProtKB-KW"/>
</dbReference>
<dbReference type="InterPro" id="IPR050319">
    <property type="entry name" value="ABC_transp_ATP-bind"/>
</dbReference>
<keyword evidence="4 6" id="KW-0067">ATP-binding</keyword>
<dbReference type="EMBL" id="LQRA01000067">
    <property type="protein sequence ID" value="KZE76435.1"/>
    <property type="molecule type" value="Genomic_DNA"/>
</dbReference>
<dbReference type="GO" id="GO:0055085">
    <property type="term" value="P:transmembrane transport"/>
    <property type="evidence" value="ECO:0007669"/>
    <property type="project" value="UniProtKB-ARBA"/>
</dbReference>
<dbReference type="InterPro" id="IPR013563">
    <property type="entry name" value="Oligopep_ABC_C"/>
</dbReference>
<dbReference type="GO" id="GO:0015833">
    <property type="term" value="P:peptide transport"/>
    <property type="evidence" value="ECO:0007669"/>
    <property type="project" value="InterPro"/>
</dbReference>
<dbReference type="NCBIfam" id="TIGR01727">
    <property type="entry name" value="oligo_HPY"/>
    <property type="match status" value="1"/>
</dbReference>
<comment type="caution">
    <text evidence="6">The sequence shown here is derived from an EMBL/GenBank/DDBJ whole genome shotgun (WGS) entry which is preliminary data.</text>
</comment>
<keyword evidence="8" id="KW-1185">Reference proteome</keyword>
<accession>A0A161S9H5</accession>
<proteinExistence type="inferred from homology"/>
<dbReference type="SMART" id="SM00382">
    <property type="entry name" value="AAA"/>
    <property type="match status" value="1"/>
</dbReference>
<evidence type="ECO:0000256" key="4">
    <source>
        <dbReference type="ARBA" id="ARBA00022840"/>
    </source>
</evidence>
<feature type="domain" description="ABC transporter" evidence="5">
    <location>
        <begin position="7"/>
        <end position="251"/>
    </location>
</feature>
<dbReference type="AlphaFoldDB" id="A0A161S9H5"/>
<dbReference type="InterPro" id="IPR027417">
    <property type="entry name" value="P-loop_NTPase"/>
</dbReference>
<dbReference type="Pfam" id="PF08352">
    <property type="entry name" value="oligo_HPY"/>
    <property type="match status" value="1"/>
</dbReference>
<dbReference type="InterPro" id="IPR017871">
    <property type="entry name" value="ABC_transporter-like_CS"/>
</dbReference>
<dbReference type="InterPro" id="IPR003593">
    <property type="entry name" value="AAA+_ATPase"/>
</dbReference>
<sequence length="318" mass="35263">MNGNPILEVRDLQKHFHLGGGKTLKAVDKLNISIGRGETFGLVGESGCGKSTAGRTIIRLYEATGGEVLFNGENVHKLRGNKLQEFRRHMQMVFQDPYASLNPRMTVGNIIAEGLDIHGLADGKQRKQRVSELLNAVGLNEEHASRFPHEFSGGQRQRIGIARALAIEPQFIIADEPISALDVSVQAQVVNLFKKLQKERGLTYLFIAHDLAMVKHISDRIGVMYLGKLVEVTTSEELYANPLHPYTQSLLSAIPIPDPEVERTRERIILEGEIPSPLNPPSGCPFRTRCPKAMPECAASMPEFKEVQPGHFTACHLY</sequence>
<reference evidence="6" key="2">
    <citation type="submission" date="2016-01" db="EMBL/GenBank/DDBJ databases">
        <authorList>
            <person name="McClelland M."/>
            <person name="Jain A."/>
            <person name="Saraogi P."/>
            <person name="Mendelson R."/>
            <person name="Westerman R."/>
            <person name="SanMiguel P."/>
            <person name="Csonka L."/>
        </authorList>
    </citation>
    <scope>NUCLEOTIDE SEQUENCE</scope>
    <source>
        <strain evidence="6">M63</strain>
    </source>
</reference>
<evidence type="ECO:0000313" key="8">
    <source>
        <dbReference type="Proteomes" id="UP000076563"/>
    </source>
</evidence>
<dbReference type="STRING" id="1007103.GCA_000213315_06946"/>
<name>A0A161S9H5_9BACL</name>
<dbReference type="PANTHER" id="PTHR43776">
    <property type="entry name" value="TRANSPORT ATP-BINDING PROTEIN"/>
    <property type="match status" value="1"/>
</dbReference>
<dbReference type="GO" id="GO:0016887">
    <property type="term" value="F:ATP hydrolysis activity"/>
    <property type="evidence" value="ECO:0007669"/>
    <property type="project" value="InterPro"/>
</dbReference>
<dbReference type="Proteomes" id="UP000076563">
    <property type="component" value="Unassembled WGS sequence"/>
</dbReference>
<keyword evidence="3" id="KW-0547">Nucleotide-binding</keyword>
<evidence type="ECO:0000313" key="6">
    <source>
        <dbReference type="EMBL" id="KZE76435.1"/>
    </source>
</evidence>
<gene>
    <name evidence="6" type="ORF">AV654_23530</name>
    <name evidence="7" type="ORF">C8Z91_12590</name>
</gene>
<protein>
    <submittedName>
        <fullName evidence="6 7">ABC transporter ATP-binding protein</fullName>
    </submittedName>
</protein>
<dbReference type="SUPFAM" id="SSF52540">
    <property type="entry name" value="P-loop containing nucleoside triphosphate hydrolases"/>
    <property type="match status" value="1"/>
</dbReference>
<dbReference type="CDD" id="cd03257">
    <property type="entry name" value="ABC_NikE_OppD_transporters"/>
    <property type="match status" value="1"/>
</dbReference>
<dbReference type="OrthoDB" id="9802264at2"/>
<reference evidence="8" key="1">
    <citation type="submission" date="2016-01" db="EMBL/GenBank/DDBJ databases">
        <title>Draft genome of Chromobacterium sp. F49.</title>
        <authorList>
            <person name="Hong K.W."/>
        </authorList>
    </citation>
    <scope>NUCLEOTIDE SEQUENCE [LARGE SCALE GENOMIC DNA]</scope>
    <source>
        <strain evidence="8">M63</strain>
    </source>
</reference>
<dbReference type="PROSITE" id="PS00211">
    <property type="entry name" value="ABC_TRANSPORTER_1"/>
    <property type="match status" value="1"/>
</dbReference>
<evidence type="ECO:0000313" key="7">
    <source>
        <dbReference type="EMBL" id="PUA38904.1"/>
    </source>
</evidence>
<dbReference type="Gene3D" id="3.40.50.300">
    <property type="entry name" value="P-loop containing nucleotide triphosphate hydrolases"/>
    <property type="match status" value="1"/>
</dbReference>
<dbReference type="RefSeq" id="WP_010491906.1">
    <property type="nucleotide sequence ID" value="NZ_BTYA01000021.1"/>
</dbReference>
<organism evidence="6 8">
    <name type="scientific">Paenibacillus elgii</name>
    <dbReference type="NCBI Taxonomy" id="189691"/>
    <lineage>
        <taxon>Bacteria</taxon>
        <taxon>Bacillati</taxon>
        <taxon>Bacillota</taxon>
        <taxon>Bacilli</taxon>
        <taxon>Bacillales</taxon>
        <taxon>Paenibacillaceae</taxon>
        <taxon>Paenibacillus</taxon>
    </lineage>
</organism>
<evidence type="ECO:0000256" key="3">
    <source>
        <dbReference type="ARBA" id="ARBA00022741"/>
    </source>
</evidence>
<evidence type="ECO:0000256" key="1">
    <source>
        <dbReference type="ARBA" id="ARBA00005417"/>
    </source>
</evidence>
<dbReference type="Pfam" id="PF00005">
    <property type="entry name" value="ABC_tran"/>
    <property type="match status" value="1"/>
</dbReference>